<dbReference type="PROSITE" id="PS51257">
    <property type="entry name" value="PROKAR_LIPOPROTEIN"/>
    <property type="match status" value="1"/>
</dbReference>
<evidence type="ECO:0000313" key="2">
    <source>
        <dbReference type="EMBL" id="ONM45120.1"/>
    </source>
</evidence>
<feature type="chain" id="PRO_5010576487" description="Peptidase S41" evidence="1">
    <location>
        <begin position="20"/>
        <end position="115"/>
    </location>
</feature>
<keyword evidence="1" id="KW-0732">Signal</keyword>
<sequence>MQHKLGLAGLLCLSLSACGDAPQEPLNSRANGLALPTGPHETITVSGKMTFWMYEGDAGCYGSLLTGGQEVELWIDADACGDTEYAENAPASVDITWREDNQWGPGNTYTITRVN</sequence>
<accession>A0A1S8DKH4</accession>
<protein>
    <recommendedName>
        <fullName evidence="4">Peptidase S41</fullName>
    </recommendedName>
</protein>
<reference evidence="2 3" key="1">
    <citation type="submission" date="2017-01" db="EMBL/GenBank/DDBJ databases">
        <title>Draft genome sequence of Pseudomonas pachastrellae type strain CCUG 46540T from a deep sea.</title>
        <authorList>
            <person name="Gomila M."/>
            <person name="Mulet M."/>
            <person name="Lalucat J."/>
            <person name="Garcia-Valdes E."/>
        </authorList>
    </citation>
    <scope>NUCLEOTIDE SEQUENCE [LARGE SCALE GENOMIC DNA]</scope>
    <source>
        <strain evidence="2 3">CCUG 46540</strain>
    </source>
</reference>
<keyword evidence="3" id="KW-1185">Reference proteome</keyword>
<dbReference type="AlphaFoldDB" id="A0A1S8DKH4"/>
<evidence type="ECO:0000256" key="1">
    <source>
        <dbReference type="SAM" id="SignalP"/>
    </source>
</evidence>
<name>A0A1S8DKH4_9GAMM</name>
<organism evidence="2 3">
    <name type="scientific">Halopseudomonas pachastrellae</name>
    <dbReference type="NCBI Taxonomy" id="254161"/>
    <lineage>
        <taxon>Bacteria</taxon>
        <taxon>Pseudomonadati</taxon>
        <taxon>Pseudomonadota</taxon>
        <taxon>Gammaproteobacteria</taxon>
        <taxon>Pseudomonadales</taxon>
        <taxon>Pseudomonadaceae</taxon>
        <taxon>Halopseudomonas</taxon>
    </lineage>
</organism>
<proteinExistence type="predicted"/>
<dbReference type="OrthoDB" id="7066271at2"/>
<dbReference type="Proteomes" id="UP000242847">
    <property type="component" value="Unassembled WGS sequence"/>
</dbReference>
<dbReference type="RefSeq" id="WP_083724927.1">
    <property type="nucleotide sequence ID" value="NZ_FOUD01000014.1"/>
</dbReference>
<comment type="caution">
    <text evidence="2">The sequence shown here is derived from an EMBL/GenBank/DDBJ whole genome shotgun (WGS) entry which is preliminary data.</text>
</comment>
<gene>
    <name evidence="2" type="ORF">BXT89_03990</name>
</gene>
<evidence type="ECO:0000313" key="3">
    <source>
        <dbReference type="Proteomes" id="UP000242847"/>
    </source>
</evidence>
<feature type="signal peptide" evidence="1">
    <location>
        <begin position="1"/>
        <end position="19"/>
    </location>
</feature>
<dbReference type="EMBL" id="MUBC01000006">
    <property type="protein sequence ID" value="ONM45120.1"/>
    <property type="molecule type" value="Genomic_DNA"/>
</dbReference>
<evidence type="ECO:0008006" key="4">
    <source>
        <dbReference type="Google" id="ProtNLM"/>
    </source>
</evidence>